<reference evidence="3" key="1">
    <citation type="journal article" date="2019" name="bioRxiv">
        <title>Genomics, evolutionary history and diagnostics of the Alternaria alternata species group including apple and Asian pear pathotypes.</title>
        <authorList>
            <person name="Armitage A.D."/>
            <person name="Cockerton H.M."/>
            <person name="Sreenivasaprasad S."/>
            <person name="Woodhall J.W."/>
            <person name="Lane C.R."/>
            <person name="Harrison R.J."/>
            <person name="Clarkson J.P."/>
        </authorList>
    </citation>
    <scope>NUCLEOTIDE SEQUENCE [LARGE SCALE GENOMIC DNA]</scope>
    <source>
        <strain evidence="3">FERA 635</strain>
    </source>
</reference>
<keyword evidence="3" id="KW-1185">Reference proteome</keyword>
<comment type="caution">
    <text evidence="2">The sequence shown here is derived from an EMBL/GenBank/DDBJ whole genome shotgun (WGS) entry which is preliminary data.</text>
</comment>
<evidence type="ECO:0000313" key="2">
    <source>
        <dbReference type="EMBL" id="RYN90085.1"/>
    </source>
</evidence>
<name>A0ABY0FUQ2_9PLEO</name>
<sequence>MKAIFRVAHILLVLSLSSLLIYSIYYAFALLRQDQQQLSKLSHPQAVSDEGGAGEVTDDDALRKPSPQEIAHSMNTMWDYLDDWDEDHCINVCEASWIACQLRNCGHLPYVRQQEL</sequence>
<feature type="region of interest" description="Disordered" evidence="1">
    <location>
        <begin position="42"/>
        <end position="65"/>
    </location>
</feature>
<organism evidence="2 3">
    <name type="scientific">Alternaria tenuissima</name>
    <dbReference type="NCBI Taxonomy" id="119927"/>
    <lineage>
        <taxon>Eukaryota</taxon>
        <taxon>Fungi</taxon>
        <taxon>Dikarya</taxon>
        <taxon>Ascomycota</taxon>
        <taxon>Pezizomycotina</taxon>
        <taxon>Dothideomycetes</taxon>
        <taxon>Pleosporomycetidae</taxon>
        <taxon>Pleosporales</taxon>
        <taxon>Pleosporineae</taxon>
        <taxon>Pleosporaceae</taxon>
        <taxon>Alternaria</taxon>
        <taxon>Alternaria sect. Alternaria</taxon>
        <taxon>Alternaria alternata complex</taxon>
    </lineage>
</organism>
<accession>A0ABY0FUQ2</accession>
<evidence type="ECO:0000256" key="1">
    <source>
        <dbReference type="SAM" id="MobiDB-lite"/>
    </source>
</evidence>
<dbReference type="EMBL" id="PDXF01000081">
    <property type="protein sequence ID" value="RYN90085.1"/>
    <property type="molecule type" value="Genomic_DNA"/>
</dbReference>
<dbReference type="Proteomes" id="UP000293195">
    <property type="component" value="Unassembled WGS sequence"/>
</dbReference>
<proteinExistence type="predicted"/>
<evidence type="ECO:0000313" key="3">
    <source>
        <dbReference type="Proteomes" id="UP000293195"/>
    </source>
</evidence>
<protein>
    <submittedName>
        <fullName evidence="2">Uncharacterized protein</fullName>
    </submittedName>
</protein>
<gene>
    <name evidence="2" type="ORF">AA0119_g11230</name>
</gene>